<dbReference type="InterPro" id="IPR046341">
    <property type="entry name" value="SET_dom_sf"/>
</dbReference>
<organism evidence="3 4">
    <name type="scientific">Ophiobolus disseminans</name>
    <dbReference type="NCBI Taxonomy" id="1469910"/>
    <lineage>
        <taxon>Eukaryota</taxon>
        <taxon>Fungi</taxon>
        <taxon>Dikarya</taxon>
        <taxon>Ascomycota</taxon>
        <taxon>Pezizomycotina</taxon>
        <taxon>Dothideomycetes</taxon>
        <taxon>Pleosporomycetidae</taxon>
        <taxon>Pleosporales</taxon>
        <taxon>Pleosporineae</taxon>
        <taxon>Phaeosphaeriaceae</taxon>
        <taxon>Ophiobolus</taxon>
    </lineage>
</organism>
<dbReference type="CDD" id="cd20071">
    <property type="entry name" value="SET_SMYD"/>
    <property type="match status" value="1"/>
</dbReference>
<feature type="region of interest" description="Disordered" evidence="1">
    <location>
        <begin position="189"/>
        <end position="229"/>
    </location>
</feature>
<evidence type="ECO:0000259" key="2">
    <source>
        <dbReference type="PROSITE" id="PS50280"/>
    </source>
</evidence>
<dbReference type="PROSITE" id="PS50280">
    <property type="entry name" value="SET"/>
    <property type="match status" value="1"/>
</dbReference>
<name>A0A6A6ZNP6_9PLEO</name>
<dbReference type="InterPro" id="IPR011990">
    <property type="entry name" value="TPR-like_helical_dom_sf"/>
</dbReference>
<evidence type="ECO:0000313" key="4">
    <source>
        <dbReference type="Proteomes" id="UP000799424"/>
    </source>
</evidence>
<feature type="compositionally biased region" description="Gly residues" evidence="1">
    <location>
        <begin position="191"/>
        <end position="201"/>
    </location>
</feature>
<keyword evidence="4" id="KW-1185">Reference proteome</keyword>
<feature type="compositionally biased region" description="Basic and acidic residues" evidence="1">
    <location>
        <begin position="202"/>
        <end position="229"/>
    </location>
</feature>
<feature type="domain" description="SET" evidence="2">
    <location>
        <begin position="120"/>
        <end position="299"/>
    </location>
</feature>
<dbReference type="PANTHER" id="PTHR47332">
    <property type="entry name" value="SET DOMAIN-CONTAINING PROTEIN 5"/>
    <property type="match status" value="1"/>
</dbReference>
<evidence type="ECO:0000313" key="3">
    <source>
        <dbReference type="EMBL" id="KAF2822702.1"/>
    </source>
</evidence>
<dbReference type="EMBL" id="MU006234">
    <property type="protein sequence ID" value="KAF2822702.1"/>
    <property type="molecule type" value="Genomic_DNA"/>
</dbReference>
<dbReference type="Pfam" id="PF00856">
    <property type="entry name" value="SET"/>
    <property type="match status" value="1"/>
</dbReference>
<accession>A0A6A6ZNP6</accession>
<dbReference type="PANTHER" id="PTHR47332:SF2">
    <property type="entry name" value="SET-6"/>
    <property type="match status" value="1"/>
</dbReference>
<dbReference type="OrthoDB" id="438641at2759"/>
<evidence type="ECO:0000256" key="1">
    <source>
        <dbReference type="SAM" id="MobiDB-lite"/>
    </source>
</evidence>
<dbReference type="SUPFAM" id="SSF82199">
    <property type="entry name" value="SET domain"/>
    <property type="match status" value="1"/>
</dbReference>
<dbReference type="InterPro" id="IPR001214">
    <property type="entry name" value="SET_dom"/>
</dbReference>
<dbReference type="SMART" id="SM00317">
    <property type="entry name" value="SET"/>
    <property type="match status" value="1"/>
</dbReference>
<proteinExistence type="predicted"/>
<dbReference type="Proteomes" id="UP000799424">
    <property type="component" value="Unassembled WGS sequence"/>
</dbReference>
<sequence>MPSLTTTTTTLILVAASSVLANTALLNIPTLLQHPYSPQHPLSAHAPWSHPPHCTTSHRLPSLNQKFCIFTSKTTGPHGLSLILQPQDAARATEHLDDSPLDTFLTQAQAEKLFGHGSESPWQVVDMGKEGKGMGVKATRRIKKYETFMLDQAALVIAENIDEALPPQTVRKMMRIAVERLRVPGVVRGMSKGGYEGGGEGGGDRGDGEGDVGGKDGDGGGDGGGKDDEGRLEEAIMKTNAFGSTVADVSARTLFPDISRINHACNPNSFVMFSRAGVSMAIKAYRDIEEGEEISISYLLLGIPSAQRATQLQRWGFTCTCALCSLPAPEKQASDLRRVMIAQSEEKIIALAESGNIDEAIALAHEATHLIADEQIHPMLTDEYSMLAMLYLEKGDRAQAEVYGRKAWSLLGDLGFLGTGDSMGEFTLDRLLGGIGGLGGDGEGGSGGKWRRRRE</sequence>
<dbReference type="Gene3D" id="1.25.40.10">
    <property type="entry name" value="Tetratricopeptide repeat domain"/>
    <property type="match status" value="1"/>
</dbReference>
<dbReference type="InterPro" id="IPR053185">
    <property type="entry name" value="SET_domain_protein"/>
</dbReference>
<dbReference type="Gene3D" id="2.170.270.10">
    <property type="entry name" value="SET domain"/>
    <property type="match status" value="1"/>
</dbReference>
<dbReference type="SUPFAM" id="SSF48452">
    <property type="entry name" value="TPR-like"/>
    <property type="match status" value="1"/>
</dbReference>
<gene>
    <name evidence="3" type="ORF">CC86DRAFT_458473</name>
</gene>
<protein>
    <submittedName>
        <fullName evidence="3">SET domain-containing protein</fullName>
    </submittedName>
</protein>
<reference evidence="3" key="1">
    <citation type="journal article" date="2020" name="Stud. Mycol.">
        <title>101 Dothideomycetes genomes: a test case for predicting lifestyles and emergence of pathogens.</title>
        <authorList>
            <person name="Haridas S."/>
            <person name="Albert R."/>
            <person name="Binder M."/>
            <person name="Bloem J."/>
            <person name="Labutti K."/>
            <person name="Salamov A."/>
            <person name="Andreopoulos B."/>
            <person name="Baker S."/>
            <person name="Barry K."/>
            <person name="Bills G."/>
            <person name="Bluhm B."/>
            <person name="Cannon C."/>
            <person name="Castanera R."/>
            <person name="Culley D."/>
            <person name="Daum C."/>
            <person name="Ezra D."/>
            <person name="Gonzalez J."/>
            <person name="Henrissat B."/>
            <person name="Kuo A."/>
            <person name="Liang C."/>
            <person name="Lipzen A."/>
            <person name="Lutzoni F."/>
            <person name="Magnuson J."/>
            <person name="Mondo S."/>
            <person name="Nolan M."/>
            <person name="Ohm R."/>
            <person name="Pangilinan J."/>
            <person name="Park H.-J."/>
            <person name="Ramirez L."/>
            <person name="Alfaro M."/>
            <person name="Sun H."/>
            <person name="Tritt A."/>
            <person name="Yoshinaga Y."/>
            <person name="Zwiers L.-H."/>
            <person name="Turgeon B."/>
            <person name="Goodwin S."/>
            <person name="Spatafora J."/>
            <person name="Crous P."/>
            <person name="Grigoriev I."/>
        </authorList>
    </citation>
    <scope>NUCLEOTIDE SEQUENCE</scope>
    <source>
        <strain evidence="3">CBS 113818</strain>
    </source>
</reference>
<dbReference type="AlphaFoldDB" id="A0A6A6ZNP6"/>